<dbReference type="InterPro" id="IPR001766">
    <property type="entry name" value="Fork_head_dom"/>
</dbReference>
<comment type="subcellular location">
    <subcellularLocation>
        <location evidence="1 10">Nucleus</location>
    </subcellularLocation>
</comment>
<dbReference type="OrthoDB" id="5830876at2759"/>
<dbReference type="SUPFAM" id="SSF46785">
    <property type="entry name" value="Winged helix' DNA-binding domain"/>
    <property type="match status" value="1"/>
</dbReference>
<feature type="compositionally biased region" description="Basic and acidic residues" evidence="12">
    <location>
        <begin position="115"/>
        <end position="125"/>
    </location>
</feature>
<keyword evidence="7 10" id="KW-0238">DNA-binding</keyword>
<reference evidence="15" key="1">
    <citation type="submission" date="2025-08" db="UniProtKB">
        <authorList>
            <consortium name="RefSeq"/>
        </authorList>
    </citation>
    <scope>IDENTIFICATION</scope>
    <source>
        <tissue evidence="15">Whole organism</tissue>
    </source>
</reference>
<evidence type="ECO:0000259" key="13">
    <source>
        <dbReference type="PROSITE" id="PS50039"/>
    </source>
</evidence>
<dbReference type="PANTHER" id="PTHR45796:SF4">
    <property type="entry name" value="FORKHEAD BOX P, ISOFORM C"/>
    <property type="match status" value="1"/>
</dbReference>
<dbReference type="GO" id="GO:0005634">
    <property type="term" value="C:nucleus"/>
    <property type="evidence" value="ECO:0007669"/>
    <property type="project" value="UniProtKB-SubCell"/>
</dbReference>
<feature type="region of interest" description="Disordered" evidence="12">
    <location>
        <begin position="529"/>
        <end position="550"/>
    </location>
</feature>
<organism evidence="14 15">
    <name type="scientific">Hyalella azteca</name>
    <name type="common">Amphipod</name>
    <dbReference type="NCBI Taxonomy" id="294128"/>
    <lineage>
        <taxon>Eukaryota</taxon>
        <taxon>Metazoa</taxon>
        <taxon>Ecdysozoa</taxon>
        <taxon>Arthropoda</taxon>
        <taxon>Crustacea</taxon>
        <taxon>Multicrustacea</taxon>
        <taxon>Malacostraca</taxon>
        <taxon>Eumalacostraca</taxon>
        <taxon>Peracarida</taxon>
        <taxon>Amphipoda</taxon>
        <taxon>Senticaudata</taxon>
        <taxon>Talitrida</taxon>
        <taxon>Talitroidea</taxon>
        <taxon>Hyalellidae</taxon>
        <taxon>Hyalella</taxon>
    </lineage>
</organism>
<dbReference type="GO" id="GO:0000978">
    <property type="term" value="F:RNA polymerase II cis-regulatory region sequence-specific DNA binding"/>
    <property type="evidence" value="ECO:0007669"/>
    <property type="project" value="TreeGrafter"/>
</dbReference>
<evidence type="ECO:0000256" key="9">
    <source>
        <dbReference type="ARBA" id="ARBA00023242"/>
    </source>
</evidence>
<feature type="compositionally biased region" description="Basic and acidic residues" evidence="12">
    <location>
        <begin position="665"/>
        <end position="726"/>
    </location>
</feature>
<dbReference type="PANTHER" id="PTHR45796">
    <property type="entry name" value="FORKHEAD BOX P, ISOFORM C"/>
    <property type="match status" value="1"/>
</dbReference>
<evidence type="ECO:0000256" key="8">
    <source>
        <dbReference type="ARBA" id="ARBA00023163"/>
    </source>
</evidence>
<feature type="compositionally biased region" description="Polar residues" evidence="12">
    <location>
        <begin position="753"/>
        <end position="762"/>
    </location>
</feature>
<gene>
    <name evidence="15" type="primary">LOC108673523</name>
</gene>
<feature type="compositionally biased region" description="Low complexity" evidence="12">
    <location>
        <begin position="865"/>
        <end position="881"/>
    </location>
</feature>
<dbReference type="PROSITE" id="PS50039">
    <property type="entry name" value="FORK_HEAD_3"/>
    <property type="match status" value="1"/>
</dbReference>
<dbReference type="InterPro" id="IPR050998">
    <property type="entry name" value="FOXP"/>
</dbReference>
<dbReference type="CTD" id="41182"/>
<feature type="compositionally biased region" description="Basic and acidic residues" evidence="12">
    <location>
        <begin position="734"/>
        <end position="751"/>
    </location>
</feature>
<dbReference type="GO" id="GO:0000981">
    <property type="term" value="F:DNA-binding transcription factor activity, RNA polymerase II-specific"/>
    <property type="evidence" value="ECO:0007669"/>
    <property type="project" value="TreeGrafter"/>
</dbReference>
<feature type="region of interest" description="Disordered" evidence="12">
    <location>
        <begin position="665"/>
        <end position="914"/>
    </location>
</feature>
<evidence type="ECO:0000256" key="12">
    <source>
        <dbReference type="SAM" id="MobiDB-lite"/>
    </source>
</evidence>
<keyword evidence="9 10" id="KW-0539">Nucleus</keyword>
<dbReference type="InterPro" id="IPR036390">
    <property type="entry name" value="WH_DNA-bd_sf"/>
</dbReference>
<keyword evidence="3" id="KW-0479">Metal-binding</keyword>
<dbReference type="InterPro" id="IPR036388">
    <property type="entry name" value="WH-like_DNA-bd_sf"/>
</dbReference>
<accession>A0A979FG21</accession>
<dbReference type="Proteomes" id="UP000694843">
    <property type="component" value="Unplaced"/>
</dbReference>
<keyword evidence="14" id="KW-1185">Reference proteome</keyword>
<evidence type="ECO:0000313" key="15">
    <source>
        <dbReference type="RefSeq" id="XP_047735546.1"/>
    </source>
</evidence>
<dbReference type="Pfam" id="PF00250">
    <property type="entry name" value="Forkhead"/>
    <property type="match status" value="1"/>
</dbReference>
<evidence type="ECO:0000256" key="11">
    <source>
        <dbReference type="SAM" id="Coils"/>
    </source>
</evidence>
<evidence type="ECO:0000256" key="6">
    <source>
        <dbReference type="ARBA" id="ARBA00023015"/>
    </source>
</evidence>
<dbReference type="GeneID" id="108673523"/>
<dbReference type="AlphaFoldDB" id="A0A979FG21"/>
<feature type="compositionally biased region" description="Low complexity" evidence="12">
    <location>
        <begin position="274"/>
        <end position="312"/>
    </location>
</feature>
<feature type="compositionally biased region" description="Gly residues" evidence="12">
    <location>
        <begin position="572"/>
        <end position="581"/>
    </location>
</feature>
<feature type="compositionally biased region" description="Low complexity" evidence="12">
    <location>
        <begin position="888"/>
        <end position="897"/>
    </location>
</feature>
<evidence type="ECO:0000256" key="7">
    <source>
        <dbReference type="ARBA" id="ARBA00023125"/>
    </source>
</evidence>
<dbReference type="InterPro" id="IPR032354">
    <property type="entry name" value="FOXP-CC"/>
</dbReference>
<dbReference type="SMART" id="SM00339">
    <property type="entry name" value="FH"/>
    <property type="match status" value="1"/>
</dbReference>
<feature type="region of interest" description="Disordered" evidence="12">
    <location>
        <begin position="106"/>
        <end position="200"/>
    </location>
</feature>
<sequence>MLALQAPMDILQQQQQQQQQQHQLAEAGRKQLEQALGQLQEQIQLNMIQQTQLLQASDKGKASGALAQLNAQQQQLVQQLQAVQRHYLLQHSALQHSALHPLLQQHSHLNGDGGMHWKERGERSETPSPPGYLPPHLMLSHNNNNNNNNNNDRDSKPVIHPPPTPNGRSSETLNGYGGRVSDDEETGGGGRRSNGGVTHHPLYGHGVCKWPGCEAVCDELHYFLKHLNTEHTLDDRSTAQARVQMQVVSQLERQLNKERDRLQAMMSHLHVNKQQQQQQHQQQQQQQQQQQEQQRQHQQQASPFAPSGRSLSPEPPLPSLPKLEHAPPQSPSSMLGKLPLGPGLMGGGLGASPLSLAHSPLGGPLPPVSLFGGMGARPPHMMQPPTPNACGSIRRRLTEKSALLTPGVLDDTALVRRRLADRAALDITEELQRNREFYKSNEVRPPFTYASLIRQSIVESPDKQLTLNEIYSWFQTMFAYFRRNAATWKNAIRTNLSLHKCFVRYEDDFGSFWMVDDAEFVKRRHLARGRPRKYDPNTPPPPPQTSHLHNPQHSLATSIALSSGVPHSLTSPGGGGGGAGGLPQIPQGVASTKSPNLAGSPTFYGDALNASLQIILQAALADSNIPLLNTALGMNAMCHDSKQSPPPNSATFGDVLRAASHLGSVDHHMGSGEHGRDHMGLEDHMRPDHRMDDHMSHQDSRDDRNARMRADEMETDRSLRDRDDLRSPYQPHHVKQELHEDEERSMEHEPCDSESSMNTSINERNDLNDPPASTASATPPPASIHGVHPSRLGSSGSPQLHYRPYHHQVVQDHRRSSRSGSRSPSPCSKPLYLPHRPSQSPSSTPQSHLPTVTSRSHDSPVSINPVTASPVPATTTSSSGSVPPPPTSSSHSAGPASLQLVHESQLRNSSPLHG</sequence>
<evidence type="ECO:0000256" key="10">
    <source>
        <dbReference type="PROSITE-ProRule" id="PRU00089"/>
    </source>
</evidence>
<feature type="DNA-binding region" description="Fork-head" evidence="10">
    <location>
        <begin position="444"/>
        <end position="536"/>
    </location>
</feature>
<evidence type="ECO:0000256" key="1">
    <source>
        <dbReference type="ARBA" id="ARBA00004123"/>
    </source>
</evidence>
<feature type="region of interest" description="Disordered" evidence="12">
    <location>
        <begin position="566"/>
        <end position="594"/>
    </location>
</feature>
<keyword evidence="6" id="KW-0805">Transcription regulation</keyword>
<evidence type="ECO:0000256" key="2">
    <source>
        <dbReference type="ARBA" id="ARBA00022491"/>
    </source>
</evidence>
<evidence type="ECO:0000256" key="3">
    <source>
        <dbReference type="ARBA" id="ARBA00022723"/>
    </source>
</evidence>
<dbReference type="RefSeq" id="XP_047735546.1">
    <property type="nucleotide sequence ID" value="XM_047879590.1"/>
</dbReference>
<keyword evidence="2" id="KW-0678">Repressor</keyword>
<protein>
    <submittedName>
        <fullName evidence="15">Forkhead box protein P2-like isoform X1</fullName>
    </submittedName>
</protein>
<dbReference type="Gene3D" id="1.10.10.10">
    <property type="entry name" value="Winged helix-like DNA-binding domain superfamily/Winged helix DNA-binding domain"/>
    <property type="match status" value="1"/>
</dbReference>
<dbReference type="Gene3D" id="1.20.5.340">
    <property type="match status" value="1"/>
</dbReference>
<feature type="domain" description="Fork-head" evidence="13">
    <location>
        <begin position="444"/>
        <end position="536"/>
    </location>
</feature>
<dbReference type="FunFam" id="1.10.10.10:FF:000010">
    <property type="entry name" value="Forkhead box P2 isoform B"/>
    <property type="match status" value="1"/>
</dbReference>
<dbReference type="KEGG" id="hazt:108673523"/>
<proteinExistence type="predicted"/>
<feature type="compositionally biased region" description="Low complexity" evidence="12">
    <location>
        <begin position="818"/>
        <end position="851"/>
    </location>
</feature>
<dbReference type="GO" id="GO:0008270">
    <property type="term" value="F:zinc ion binding"/>
    <property type="evidence" value="ECO:0007669"/>
    <property type="project" value="UniProtKB-KW"/>
</dbReference>
<keyword evidence="11" id="KW-0175">Coiled coil</keyword>
<dbReference type="FunFam" id="1.20.5.340:FF:000005">
    <property type="entry name" value="Forkhead box P1, isoform CRA_f"/>
    <property type="match status" value="1"/>
</dbReference>
<dbReference type="Pfam" id="PF16159">
    <property type="entry name" value="FOXP-CC"/>
    <property type="match status" value="1"/>
</dbReference>
<evidence type="ECO:0000256" key="5">
    <source>
        <dbReference type="ARBA" id="ARBA00022833"/>
    </source>
</evidence>
<evidence type="ECO:0000256" key="4">
    <source>
        <dbReference type="ARBA" id="ARBA00022771"/>
    </source>
</evidence>
<feature type="coiled-coil region" evidence="11">
    <location>
        <begin position="15"/>
        <end position="86"/>
    </location>
</feature>
<evidence type="ECO:0000313" key="14">
    <source>
        <dbReference type="Proteomes" id="UP000694843"/>
    </source>
</evidence>
<keyword evidence="5" id="KW-0862">Zinc</keyword>
<name>A0A979FG21_HYAAZ</name>
<keyword evidence="4" id="KW-0863">Zinc-finger</keyword>
<keyword evidence="8" id="KW-0804">Transcription</keyword>
<feature type="region of interest" description="Disordered" evidence="12">
    <location>
        <begin position="269"/>
        <end position="339"/>
    </location>
</feature>
<dbReference type="PRINTS" id="PR00053">
    <property type="entry name" value="FORKHEAD"/>
</dbReference>